<proteinExistence type="predicted"/>
<evidence type="ECO:0000313" key="1">
    <source>
        <dbReference type="EMBL" id="GMH02105.1"/>
    </source>
</evidence>
<keyword evidence="2" id="KW-1185">Reference proteome</keyword>
<reference evidence="1" key="1">
    <citation type="submission" date="2023-05" db="EMBL/GenBank/DDBJ databases">
        <title>Nepenthes gracilis genome sequencing.</title>
        <authorList>
            <person name="Fukushima K."/>
        </authorList>
    </citation>
    <scope>NUCLEOTIDE SEQUENCE</scope>
    <source>
        <strain evidence="1">SING2019-196</strain>
    </source>
</reference>
<dbReference type="Proteomes" id="UP001279734">
    <property type="component" value="Unassembled WGS sequence"/>
</dbReference>
<organism evidence="1 2">
    <name type="scientific">Nepenthes gracilis</name>
    <name type="common">Slender pitcher plant</name>
    <dbReference type="NCBI Taxonomy" id="150966"/>
    <lineage>
        <taxon>Eukaryota</taxon>
        <taxon>Viridiplantae</taxon>
        <taxon>Streptophyta</taxon>
        <taxon>Embryophyta</taxon>
        <taxon>Tracheophyta</taxon>
        <taxon>Spermatophyta</taxon>
        <taxon>Magnoliopsida</taxon>
        <taxon>eudicotyledons</taxon>
        <taxon>Gunneridae</taxon>
        <taxon>Pentapetalae</taxon>
        <taxon>Caryophyllales</taxon>
        <taxon>Nepenthaceae</taxon>
        <taxon>Nepenthes</taxon>
    </lineage>
</organism>
<comment type="caution">
    <text evidence="1">The sequence shown here is derived from an EMBL/GenBank/DDBJ whole genome shotgun (WGS) entry which is preliminary data.</text>
</comment>
<dbReference type="AlphaFoldDB" id="A0AAD3S0G9"/>
<gene>
    <name evidence="1" type="ORF">Nepgr_003944</name>
</gene>
<accession>A0AAD3S0G9</accession>
<dbReference type="EMBL" id="BSYO01000003">
    <property type="protein sequence ID" value="GMH02105.1"/>
    <property type="molecule type" value="Genomic_DNA"/>
</dbReference>
<sequence>MMLRFCFVVPEMSGCCRNGASSLFVKIDIGAAFPVFFWPSSQISAPVGVNAKVLSVPPSPGGILSPGLGSRMAIDLLNVLGSVQIQSSVESEIPRHNVDFTKLLSSHETISESLGSLSSTDFGVCNEPGDGNPTGCSEGIAVEKPCSDPLIGIDVSFEHHEVDAAGPVSSSLADEVVPSALGAGSDGVSQEVVVVSQMQSVLADISAGEVSEAGLQSSPNDGVPTGSFMEGSSVAICSDAITSVDIPTDLPVLFVADPCVDEHVAGSFPIPLAIFEVATIEDGSRGAYHPSMFVELASKQNPCHQVTNLSNQIVGSPGVAPSEENCLIPGVDDSTPESIMRIVRNDFGHGTDHALSNVDLDAGDVGSDSLSRAISTLIDDKVVQRCLDLQLPCCSQADYIPEGSSSGNVAARQGLAQCYPTASPKCHQGHPAPCYERHVVHSELPLERSCPAVAGGRPLEVLGAVALLLLNFGISSAALALILDWSSCPALGLAFDCVLLSCSADSLGNADADVQLILKVEALPD</sequence>
<name>A0AAD3S0G9_NEPGR</name>
<protein>
    <submittedName>
        <fullName evidence="1">Uncharacterized protein</fullName>
    </submittedName>
</protein>
<evidence type="ECO:0000313" key="2">
    <source>
        <dbReference type="Proteomes" id="UP001279734"/>
    </source>
</evidence>